<reference evidence="1 2" key="1">
    <citation type="submission" date="2019-02" db="EMBL/GenBank/DDBJ databases">
        <title>Deep-cultivation of Planctomycetes and their phenomic and genomic characterization uncovers novel biology.</title>
        <authorList>
            <person name="Wiegand S."/>
            <person name="Jogler M."/>
            <person name="Boedeker C."/>
            <person name="Pinto D."/>
            <person name="Vollmers J."/>
            <person name="Rivas-Marin E."/>
            <person name="Kohn T."/>
            <person name="Peeters S.H."/>
            <person name="Heuer A."/>
            <person name="Rast P."/>
            <person name="Oberbeckmann S."/>
            <person name="Bunk B."/>
            <person name="Jeske O."/>
            <person name="Meyerdierks A."/>
            <person name="Storesund J.E."/>
            <person name="Kallscheuer N."/>
            <person name="Luecker S."/>
            <person name="Lage O.M."/>
            <person name="Pohl T."/>
            <person name="Merkel B.J."/>
            <person name="Hornburger P."/>
            <person name="Mueller R.-W."/>
            <person name="Bruemmer F."/>
            <person name="Labrenz M."/>
            <person name="Spormann A.M."/>
            <person name="Op Den Camp H."/>
            <person name="Overmann J."/>
            <person name="Amann R."/>
            <person name="Jetten M.S.M."/>
            <person name="Mascher T."/>
            <person name="Medema M.H."/>
            <person name="Devos D.P."/>
            <person name="Kaster A.-K."/>
            <person name="Ovreas L."/>
            <person name="Rohde M."/>
            <person name="Galperin M.Y."/>
            <person name="Jogler C."/>
        </authorList>
    </citation>
    <scope>NUCLEOTIDE SEQUENCE [LARGE SCALE GENOMIC DNA]</scope>
    <source>
        <strain evidence="1 2">Poly59</strain>
    </source>
</reference>
<dbReference type="EMBL" id="SJPX01000005">
    <property type="protein sequence ID" value="TWU48196.1"/>
    <property type="molecule type" value="Genomic_DNA"/>
</dbReference>
<keyword evidence="2" id="KW-1185">Reference proteome</keyword>
<evidence type="ECO:0000313" key="1">
    <source>
        <dbReference type="EMBL" id="TWU48196.1"/>
    </source>
</evidence>
<accession>A0A5C6EKS3</accession>
<comment type="caution">
    <text evidence="1">The sequence shown here is derived from an EMBL/GenBank/DDBJ whole genome shotgun (WGS) entry which is preliminary data.</text>
</comment>
<dbReference type="Proteomes" id="UP000317977">
    <property type="component" value="Unassembled WGS sequence"/>
</dbReference>
<name>A0A5C6EKS3_9BACT</name>
<sequence length="107" mass="12135">MAIEAGIELVRRVLPLRNLFAVSAFCRESRQPDRLQDIGGAPNGQRIICTERVTGTRALGFYYLDGKCNNVRVRFFKPGARWFYRDSAAFGPAKFGRRYFKANGVTI</sequence>
<protein>
    <submittedName>
        <fullName evidence="1">Uncharacterized protein</fullName>
    </submittedName>
</protein>
<proteinExistence type="predicted"/>
<evidence type="ECO:0000313" key="2">
    <source>
        <dbReference type="Proteomes" id="UP000317977"/>
    </source>
</evidence>
<gene>
    <name evidence="1" type="ORF">Poly59_50420</name>
</gene>
<organism evidence="1 2">
    <name type="scientific">Rubripirellula reticaptiva</name>
    <dbReference type="NCBI Taxonomy" id="2528013"/>
    <lineage>
        <taxon>Bacteria</taxon>
        <taxon>Pseudomonadati</taxon>
        <taxon>Planctomycetota</taxon>
        <taxon>Planctomycetia</taxon>
        <taxon>Pirellulales</taxon>
        <taxon>Pirellulaceae</taxon>
        <taxon>Rubripirellula</taxon>
    </lineage>
</organism>
<dbReference type="AlphaFoldDB" id="A0A5C6EKS3"/>